<accession>A0A8J7M0H9</accession>
<dbReference type="Proteomes" id="UP000636888">
    <property type="component" value="Unassembled WGS sequence"/>
</dbReference>
<keyword evidence="2" id="KW-1185">Reference proteome</keyword>
<name>A0A8J7M0H9_9BACT</name>
<dbReference type="SUPFAM" id="SSF52091">
    <property type="entry name" value="SpoIIaa-like"/>
    <property type="match status" value="1"/>
</dbReference>
<evidence type="ECO:0000313" key="2">
    <source>
        <dbReference type="Proteomes" id="UP000636888"/>
    </source>
</evidence>
<reference evidence="1" key="1">
    <citation type="submission" date="2020-12" db="EMBL/GenBank/DDBJ databases">
        <title>Geomonas sp. Red875, isolated from river sediment.</title>
        <authorList>
            <person name="Xu Z."/>
            <person name="Zhang Z."/>
            <person name="Masuda Y."/>
            <person name="Itoh H."/>
            <person name="Senoo K."/>
        </authorList>
    </citation>
    <scope>NUCLEOTIDE SEQUENCE</scope>
    <source>
        <strain evidence="1">Red875</strain>
    </source>
</reference>
<dbReference type="AlphaFoldDB" id="A0A8J7M0H9"/>
<dbReference type="EMBL" id="JAEMHM010000008">
    <property type="protein sequence ID" value="MBJ6725277.1"/>
    <property type="molecule type" value="Genomic_DNA"/>
</dbReference>
<dbReference type="InterPro" id="IPR036513">
    <property type="entry name" value="STAS_dom_sf"/>
</dbReference>
<gene>
    <name evidence="1" type="ORF">JFN93_11200</name>
</gene>
<protein>
    <submittedName>
        <fullName evidence="1">STAS domain-containing protein</fullName>
    </submittedName>
</protein>
<proteinExistence type="predicted"/>
<evidence type="ECO:0000313" key="1">
    <source>
        <dbReference type="EMBL" id="MBJ6725277.1"/>
    </source>
</evidence>
<organism evidence="1 2">
    <name type="scientific">Geomesophilobacter sediminis</name>
    <dbReference type="NCBI Taxonomy" id="2798584"/>
    <lineage>
        <taxon>Bacteria</taxon>
        <taxon>Pseudomonadati</taxon>
        <taxon>Thermodesulfobacteriota</taxon>
        <taxon>Desulfuromonadia</taxon>
        <taxon>Geobacterales</taxon>
        <taxon>Geobacteraceae</taxon>
        <taxon>Geomesophilobacter</taxon>
    </lineage>
</organism>
<sequence length="129" mass="14556">MVAYTISSARNYDSSLRTTLHIEGAVTVADWERLRELLIDVLKNSEQLVLNIENVSEFDDSFNVLVCLLRRTVQLLSKRLTIVGKAADTFSCIYEAALHSDKHACSYATTSSCCIWDNLFTNSPYTLKQ</sequence>
<dbReference type="RefSeq" id="WP_199384165.1">
    <property type="nucleotide sequence ID" value="NZ_JAEMHM010000008.1"/>
</dbReference>
<comment type="caution">
    <text evidence="1">The sequence shown here is derived from an EMBL/GenBank/DDBJ whole genome shotgun (WGS) entry which is preliminary data.</text>
</comment>